<dbReference type="InterPro" id="IPR000766">
    <property type="entry name" value="GalP_uridyl_Trfase_II"/>
</dbReference>
<dbReference type="HOGENOM" id="CLU_047799_0_0_11"/>
<dbReference type="Pfam" id="PF02744">
    <property type="entry name" value="GalP_UDP_tr_C"/>
    <property type="match status" value="1"/>
</dbReference>
<dbReference type="HAMAP" id="MF_00571">
    <property type="entry name" value="GalP_UDP_trans"/>
    <property type="match status" value="1"/>
</dbReference>
<keyword evidence="6 10" id="KW-0808">Transferase</keyword>
<feature type="domain" description="Galactose-1-phosphate uridyl transferase C-terminal" evidence="12">
    <location>
        <begin position="275"/>
        <end position="456"/>
    </location>
</feature>
<dbReference type="PIRSF" id="PIRSF006005">
    <property type="entry name" value="GalT_BS"/>
    <property type="match status" value="1"/>
</dbReference>
<evidence type="ECO:0000313" key="14">
    <source>
        <dbReference type="Proteomes" id="UP000003560"/>
    </source>
</evidence>
<comment type="similarity">
    <text evidence="4 10">Belongs to the galactose-1-phosphate uridylyltransferase type 2 family.</text>
</comment>
<feature type="domain" description="Galactose-1-phosphate uridyl transferase N-terminal" evidence="11">
    <location>
        <begin position="82"/>
        <end position="259"/>
    </location>
</feature>
<comment type="subcellular location">
    <subcellularLocation>
        <location evidence="2 10">Cytoplasm</location>
    </subcellularLocation>
</comment>
<dbReference type="eggNOG" id="COG4468">
    <property type="taxonomic scope" value="Bacteria"/>
</dbReference>
<dbReference type="PANTHER" id="PTHR39191:SF1">
    <property type="entry name" value="DUF4922 DOMAIN-CONTAINING PROTEIN"/>
    <property type="match status" value="1"/>
</dbReference>
<evidence type="ECO:0000256" key="10">
    <source>
        <dbReference type="HAMAP-Rule" id="MF_00571"/>
    </source>
</evidence>
<dbReference type="EMBL" id="ABXJ01000069">
    <property type="protein sequence ID" value="EEA90551.1"/>
    <property type="molecule type" value="Genomic_DNA"/>
</dbReference>
<dbReference type="GO" id="GO:0008108">
    <property type="term" value="F:UDP-glucose:hexose-1-phosphate uridylyltransferase activity"/>
    <property type="evidence" value="ECO:0007669"/>
    <property type="project" value="UniProtKB-UniRule"/>
</dbReference>
<evidence type="ECO:0000256" key="8">
    <source>
        <dbReference type="ARBA" id="ARBA00023144"/>
    </source>
</evidence>
<dbReference type="AlphaFoldDB" id="B6GB57"/>
<evidence type="ECO:0000259" key="11">
    <source>
        <dbReference type="Pfam" id="PF01087"/>
    </source>
</evidence>
<dbReference type="GeneID" id="98001765"/>
<sequence length="538" mass="59736">MAVTDAPTCDERDQVRCALEQTTLYAIDCGTIDAQDRRWAYNELLDAMGAEGPAPGTAWEAGTETFDEDSFDLDDALAVLSEVAVANGRFEDSAGGRDRASMAIMGRLTPRPSDIARSFEDLRREKGALDATDWFYRLCCDVGYVRRSAIARNIEWTSPTRWGELEITINLSKPEKDPRDIAAALTRADDAEPYPACQLCMSNEGYAGRAAASPQGAHPARQNLRIVPIELGNETWGLQYSPYAYFNEHCIAMSQEHRPMHVDRENIARLLDFVDTLPHYFVGSNADLPIVGGSILTHDHFQGGRHVFPMMRAQVERTFTMPGFDDVRGEVLQWPMSVLRLSCESRDRVLDAAAHVLEVWRGHADASCGIVPHDPDGTPHNTVTPVATRENGNYTLYLALRCNIATDEHPLGVFHPHADKHHIKKENIGLIEVMGLAILPPRLVDELACVEDTLLAARATNEDEATLLMHLEANDRTAPHAEWATEVARRHPDLTHENAQRILRDEVAAVFAGVLEDAGVFKWNDTGRAGLQRFISTL</sequence>
<dbReference type="InterPro" id="IPR005850">
    <property type="entry name" value="GalP_Utransf_C"/>
</dbReference>
<protein>
    <recommendedName>
        <fullName evidence="10">Galactose-1-phosphate uridylyltransferase</fullName>
        <shortName evidence="10">Gal-1-P uridylyltransferase</shortName>
        <ecNumber evidence="10">2.7.7.12</ecNumber>
    </recommendedName>
    <alternativeName>
        <fullName evidence="10">UDP-glucose--hexose-1-phosphate uridylyltransferase</fullName>
    </alternativeName>
</protein>
<evidence type="ECO:0000256" key="9">
    <source>
        <dbReference type="ARBA" id="ARBA00023277"/>
    </source>
</evidence>
<dbReference type="Pfam" id="PF01087">
    <property type="entry name" value="GalP_UDP_transf"/>
    <property type="match status" value="1"/>
</dbReference>
<comment type="catalytic activity">
    <reaction evidence="1 10">
        <text>alpha-D-galactose 1-phosphate + UDP-alpha-D-glucose = alpha-D-glucose 1-phosphate + UDP-alpha-D-galactose</text>
        <dbReference type="Rhea" id="RHEA:13989"/>
        <dbReference type="ChEBI" id="CHEBI:58336"/>
        <dbReference type="ChEBI" id="CHEBI:58601"/>
        <dbReference type="ChEBI" id="CHEBI:58885"/>
        <dbReference type="ChEBI" id="CHEBI:66914"/>
        <dbReference type="EC" id="2.7.7.12"/>
    </reaction>
</comment>
<keyword evidence="9 10" id="KW-0119">Carbohydrate metabolism</keyword>
<dbReference type="EC" id="2.7.7.12" evidence="10"/>
<dbReference type="RefSeq" id="WP_006720960.1">
    <property type="nucleotide sequence ID" value="NZ_CP085935.1"/>
</dbReference>
<evidence type="ECO:0000256" key="1">
    <source>
        <dbReference type="ARBA" id="ARBA00001107"/>
    </source>
</evidence>
<dbReference type="InterPro" id="IPR005849">
    <property type="entry name" value="GalP_Utransf_N"/>
</dbReference>
<comment type="caution">
    <text evidence="13">The sequence shown here is derived from an EMBL/GenBank/DDBJ whole genome shotgun (WGS) entry which is preliminary data.</text>
</comment>
<dbReference type="InterPro" id="IPR023425">
    <property type="entry name" value="GalP_uridyl_Trfase_II_CS"/>
</dbReference>
<gene>
    <name evidence="10" type="primary">galT</name>
    <name evidence="13" type="ORF">COLSTE_01315</name>
</gene>
<dbReference type="PROSITE" id="PS01163">
    <property type="entry name" value="GAL_P_UDP_TRANSF_II"/>
    <property type="match status" value="1"/>
</dbReference>
<dbReference type="GO" id="GO:0005737">
    <property type="term" value="C:cytoplasm"/>
    <property type="evidence" value="ECO:0007669"/>
    <property type="project" value="UniProtKB-SubCell"/>
</dbReference>
<reference evidence="13 14" key="1">
    <citation type="submission" date="2008-10" db="EMBL/GenBank/DDBJ databases">
        <title>Draft genome sequence of Collinsella stercoris (DSM 13279).</title>
        <authorList>
            <person name="Sudarsanam P."/>
            <person name="Ley R."/>
            <person name="Guruge J."/>
            <person name="Turnbaugh P.J."/>
            <person name="Mahowald M."/>
            <person name="Liep D."/>
            <person name="Gordon J."/>
        </authorList>
    </citation>
    <scope>NUCLEOTIDE SEQUENCE [LARGE SCALE GENOMIC DNA]</scope>
    <source>
        <strain evidence="13 14">DSM 13279</strain>
    </source>
</reference>
<evidence type="ECO:0000256" key="3">
    <source>
        <dbReference type="ARBA" id="ARBA00004947"/>
    </source>
</evidence>
<dbReference type="NCBIfam" id="NF003629">
    <property type="entry name" value="PRK05270.1-2"/>
    <property type="match status" value="1"/>
</dbReference>
<keyword evidence="7 10" id="KW-0548">Nucleotidyltransferase</keyword>
<dbReference type="PANTHER" id="PTHR39191">
    <property type="entry name" value="GALACTOSE-1-PHOSPHATE URIDYLYLTRANSFERASE"/>
    <property type="match status" value="1"/>
</dbReference>
<dbReference type="GO" id="GO:0006012">
    <property type="term" value="P:galactose metabolic process"/>
    <property type="evidence" value="ECO:0007669"/>
    <property type="project" value="UniProtKB-UniRule"/>
</dbReference>
<dbReference type="STRING" id="445975.COLSTE_01315"/>
<evidence type="ECO:0000256" key="7">
    <source>
        <dbReference type="ARBA" id="ARBA00022695"/>
    </source>
</evidence>
<evidence type="ECO:0000259" key="12">
    <source>
        <dbReference type="Pfam" id="PF02744"/>
    </source>
</evidence>
<proteinExistence type="inferred from homology"/>
<keyword evidence="8 10" id="KW-0299">Galactose metabolism</keyword>
<evidence type="ECO:0000256" key="5">
    <source>
        <dbReference type="ARBA" id="ARBA00022490"/>
    </source>
</evidence>
<evidence type="ECO:0000256" key="6">
    <source>
        <dbReference type="ARBA" id="ARBA00022679"/>
    </source>
</evidence>
<evidence type="ECO:0000256" key="4">
    <source>
        <dbReference type="ARBA" id="ARBA00008706"/>
    </source>
</evidence>
<evidence type="ECO:0000256" key="2">
    <source>
        <dbReference type="ARBA" id="ARBA00004496"/>
    </source>
</evidence>
<keyword evidence="14" id="KW-1185">Reference proteome</keyword>
<accession>B6GB57</accession>
<dbReference type="Proteomes" id="UP000003560">
    <property type="component" value="Unassembled WGS sequence"/>
</dbReference>
<dbReference type="OrthoDB" id="2293at2"/>
<evidence type="ECO:0000313" key="13">
    <source>
        <dbReference type="EMBL" id="EEA90551.1"/>
    </source>
</evidence>
<comment type="pathway">
    <text evidence="3 10">Carbohydrate metabolism; galactose metabolism.</text>
</comment>
<keyword evidence="5 10" id="KW-0963">Cytoplasm</keyword>
<organism evidence="13 14">
    <name type="scientific">Collinsella stercoris DSM 13279</name>
    <dbReference type="NCBI Taxonomy" id="445975"/>
    <lineage>
        <taxon>Bacteria</taxon>
        <taxon>Bacillati</taxon>
        <taxon>Actinomycetota</taxon>
        <taxon>Coriobacteriia</taxon>
        <taxon>Coriobacteriales</taxon>
        <taxon>Coriobacteriaceae</taxon>
        <taxon>Collinsella</taxon>
    </lineage>
</organism>
<dbReference type="UniPathway" id="UPA00214"/>
<name>B6GB57_9ACTN</name>
<reference evidence="13 14" key="2">
    <citation type="submission" date="2008-10" db="EMBL/GenBank/DDBJ databases">
        <authorList>
            <person name="Fulton L."/>
            <person name="Clifton S."/>
            <person name="Fulton B."/>
            <person name="Xu J."/>
            <person name="Minx P."/>
            <person name="Pepin K.H."/>
            <person name="Johnson M."/>
            <person name="Thiruvilangam P."/>
            <person name="Bhonagiri V."/>
            <person name="Nash W.E."/>
            <person name="Mardis E.R."/>
            <person name="Wilson R.K."/>
        </authorList>
    </citation>
    <scope>NUCLEOTIDE SEQUENCE [LARGE SCALE GENOMIC DNA]</scope>
    <source>
        <strain evidence="13 14">DSM 13279</strain>
    </source>
</reference>